<comment type="caution">
    <text evidence="3">The sequence shown here is derived from an EMBL/GenBank/DDBJ whole genome shotgun (WGS) entry which is preliminary data.</text>
</comment>
<proteinExistence type="predicted"/>
<gene>
    <name evidence="3" type="ORF">EGH21_21790</name>
</gene>
<dbReference type="PROSITE" id="PS51704">
    <property type="entry name" value="GP_PDE"/>
    <property type="match status" value="1"/>
</dbReference>
<sequence length="242" mass="26540">MHTTDSKDDNGDEGTRARTDGGDLRIIGHRGCADQYPENTVFAVEQSAPHVDMIEIDVQRCESGELVVFHDDKLDRLTDATGSVETTDWETLRELQILDSDETIPLLSELLDAVPTDTAVNIELKHEGMASEILEAASAVPNEVLISSFSVTALREVRERDEEAALALVIYEKPDRNRSIAMDLDCVAINPGYEMVLGTDFVKKAHADGLGVNTWTIDDAATADRVRAAGVDGVFVDRWDIV</sequence>
<dbReference type="AlphaFoldDB" id="A0AAW4PYN6"/>
<reference evidence="3 4" key="1">
    <citation type="submission" date="2021-06" db="EMBL/GenBank/DDBJ databases">
        <title>Halomicroarcula sp. a new haloarchaeum isolated from saline soil.</title>
        <authorList>
            <person name="Duran-Viseras A."/>
            <person name="Sanchez-Porro C."/>
            <person name="Ventosa A."/>
        </authorList>
    </citation>
    <scope>NUCLEOTIDE SEQUENCE [LARGE SCALE GENOMIC DNA]</scope>
    <source>
        <strain evidence="3 4">F13</strain>
    </source>
</reference>
<organism evidence="3 4">
    <name type="scientific">Haloarcula rubra</name>
    <dbReference type="NCBI Taxonomy" id="2487747"/>
    <lineage>
        <taxon>Archaea</taxon>
        <taxon>Methanobacteriati</taxon>
        <taxon>Methanobacteriota</taxon>
        <taxon>Stenosarchaea group</taxon>
        <taxon>Halobacteria</taxon>
        <taxon>Halobacteriales</taxon>
        <taxon>Haloarculaceae</taxon>
        <taxon>Haloarcula</taxon>
    </lineage>
</organism>
<feature type="compositionally biased region" description="Basic and acidic residues" evidence="1">
    <location>
        <begin position="1"/>
        <end position="23"/>
    </location>
</feature>
<dbReference type="InterPro" id="IPR030395">
    <property type="entry name" value="GP_PDE_dom"/>
</dbReference>
<dbReference type="PANTHER" id="PTHR46211">
    <property type="entry name" value="GLYCEROPHOSPHORYL DIESTER PHOSPHODIESTERASE"/>
    <property type="match status" value="1"/>
</dbReference>
<dbReference type="GO" id="GO:0008081">
    <property type="term" value="F:phosphoric diester hydrolase activity"/>
    <property type="evidence" value="ECO:0007669"/>
    <property type="project" value="InterPro"/>
</dbReference>
<keyword evidence="4" id="KW-1185">Reference proteome</keyword>
<evidence type="ECO:0000256" key="1">
    <source>
        <dbReference type="SAM" id="MobiDB-lite"/>
    </source>
</evidence>
<dbReference type="EMBL" id="RKLR01000017">
    <property type="protein sequence ID" value="MBX0325655.1"/>
    <property type="molecule type" value="Genomic_DNA"/>
</dbReference>
<dbReference type="RefSeq" id="WP_220620518.1">
    <property type="nucleotide sequence ID" value="NZ_RKLR01000017.1"/>
</dbReference>
<dbReference type="Proteomes" id="UP001430377">
    <property type="component" value="Unassembled WGS sequence"/>
</dbReference>
<evidence type="ECO:0000313" key="4">
    <source>
        <dbReference type="Proteomes" id="UP001430377"/>
    </source>
</evidence>
<feature type="domain" description="GP-PDE" evidence="2">
    <location>
        <begin position="24"/>
        <end position="242"/>
    </location>
</feature>
<dbReference type="SUPFAM" id="SSF51695">
    <property type="entry name" value="PLC-like phosphodiesterases"/>
    <property type="match status" value="1"/>
</dbReference>
<protein>
    <submittedName>
        <fullName evidence="3">Glycerophosphodiester phosphodiesterase</fullName>
    </submittedName>
</protein>
<dbReference type="InterPro" id="IPR017946">
    <property type="entry name" value="PLC-like_Pdiesterase_TIM-brl"/>
</dbReference>
<dbReference type="Gene3D" id="3.20.20.190">
    <property type="entry name" value="Phosphatidylinositol (PI) phosphodiesterase"/>
    <property type="match status" value="1"/>
</dbReference>
<dbReference type="GO" id="GO:0006629">
    <property type="term" value="P:lipid metabolic process"/>
    <property type="evidence" value="ECO:0007669"/>
    <property type="project" value="InterPro"/>
</dbReference>
<name>A0AAW4PYN6_9EURY</name>
<feature type="region of interest" description="Disordered" evidence="1">
    <location>
        <begin position="1"/>
        <end position="24"/>
    </location>
</feature>
<dbReference type="Pfam" id="PF03009">
    <property type="entry name" value="GDPD"/>
    <property type="match status" value="1"/>
</dbReference>
<accession>A0AAW4PYN6</accession>
<dbReference type="CDD" id="cd08556">
    <property type="entry name" value="GDPD"/>
    <property type="match status" value="1"/>
</dbReference>
<evidence type="ECO:0000259" key="2">
    <source>
        <dbReference type="PROSITE" id="PS51704"/>
    </source>
</evidence>
<evidence type="ECO:0000313" key="3">
    <source>
        <dbReference type="EMBL" id="MBX0325655.1"/>
    </source>
</evidence>
<dbReference type="PANTHER" id="PTHR46211:SF14">
    <property type="entry name" value="GLYCEROPHOSPHODIESTER PHOSPHODIESTERASE"/>
    <property type="match status" value="1"/>
</dbReference>